<evidence type="ECO:0000313" key="4">
    <source>
        <dbReference type="EMBL" id="MBM7121300.1"/>
    </source>
</evidence>
<dbReference type="CDD" id="cd17546">
    <property type="entry name" value="REC_hyHK_CKI1_RcsC-like"/>
    <property type="match status" value="1"/>
</dbReference>
<dbReference type="Proteomes" id="UP001430065">
    <property type="component" value="Unassembled WGS sequence"/>
</dbReference>
<dbReference type="SMART" id="SM00448">
    <property type="entry name" value="REC"/>
    <property type="match status" value="1"/>
</dbReference>
<dbReference type="EMBL" id="JADIKC010000003">
    <property type="protein sequence ID" value="MBM7121300.1"/>
    <property type="molecule type" value="Genomic_DNA"/>
</dbReference>
<dbReference type="SUPFAM" id="SSF47226">
    <property type="entry name" value="Histidine-containing phosphotransfer domain, HPT domain"/>
    <property type="match status" value="1"/>
</dbReference>
<organism evidence="4 5">
    <name type="scientific">Dyella kyungheensis</name>
    <dbReference type="NCBI Taxonomy" id="1242174"/>
    <lineage>
        <taxon>Bacteria</taxon>
        <taxon>Pseudomonadati</taxon>
        <taxon>Pseudomonadota</taxon>
        <taxon>Gammaproteobacteria</taxon>
        <taxon>Lysobacterales</taxon>
        <taxon>Rhodanobacteraceae</taxon>
        <taxon>Dyella</taxon>
    </lineage>
</organism>
<evidence type="ECO:0000256" key="1">
    <source>
        <dbReference type="ARBA" id="ARBA00022553"/>
    </source>
</evidence>
<dbReference type="PANTHER" id="PTHR44591:SF3">
    <property type="entry name" value="RESPONSE REGULATORY DOMAIN-CONTAINING PROTEIN"/>
    <property type="match status" value="1"/>
</dbReference>
<evidence type="ECO:0000259" key="3">
    <source>
        <dbReference type="PROSITE" id="PS50110"/>
    </source>
</evidence>
<dbReference type="PROSITE" id="PS50110">
    <property type="entry name" value="RESPONSE_REGULATORY"/>
    <property type="match status" value="1"/>
</dbReference>
<protein>
    <submittedName>
        <fullName evidence="4">Response regulator</fullName>
    </submittedName>
</protein>
<evidence type="ECO:0000256" key="2">
    <source>
        <dbReference type="PROSITE-ProRule" id="PRU00169"/>
    </source>
</evidence>
<comment type="caution">
    <text evidence="4">The sequence shown here is derived from an EMBL/GenBank/DDBJ whole genome shotgun (WGS) entry which is preliminary data.</text>
</comment>
<dbReference type="InterPro" id="IPR036641">
    <property type="entry name" value="HPT_dom_sf"/>
</dbReference>
<accession>A0ABS2JSS4</accession>
<proteinExistence type="predicted"/>
<dbReference type="Pfam" id="PF00072">
    <property type="entry name" value="Response_reg"/>
    <property type="match status" value="1"/>
</dbReference>
<dbReference type="Gene3D" id="1.20.120.160">
    <property type="entry name" value="HPT domain"/>
    <property type="match status" value="1"/>
</dbReference>
<dbReference type="Gene3D" id="3.40.50.2300">
    <property type="match status" value="1"/>
</dbReference>
<evidence type="ECO:0000313" key="5">
    <source>
        <dbReference type="Proteomes" id="UP001430065"/>
    </source>
</evidence>
<keyword evidence="1 2" id="KW-0597">Phosphoprotein</keyword>
<dbReference type="SUPFAM" id="SSF52172">
    <property type="entry name" value="CheY-like"/>
    <property type="match status" value="1"/>
</dbReference>
<dbReference type="RefSeq" id="WP_204635700.1">
    <property type="nucleotide sequence ID" value="NZ_JADIKC010000003.1"/>
</dbReference>
<feature type="domain" description="Response regulatory" evidence="3">
    <location>
        <begin position="20"/>
        <end position="138"/>
    </location>
</feature>
<keyword evidence="5" id="KW-1185">Reference proteome</keyword>
<reference evidence="4 5" key="1">
    <citation type="submission" date="2020-10" db="EMBL/GenBank/DDBJ databases">
        <title>Phylogeny of dyella-like bacteria.</title>
        <authorList>
            <person name="Fu J."/>
        </authorList>
    </citation>
    <scope>NUCLEOTIDE SEQUENCE [LARGE SCALE GENOMIC DNA]</scope>
    <source>
        <strain evidence="4 5">THG-B117</strain>
    </source>
</reference>
<name>A0ABS2JSS4_9GAMM</name>
<gene>
    <name evidence="4" type="ORF">ISP20_09060</name>
</gene>
<dbReference type="InterPro" id="IPR050595">
    <property type="entry name" value="Bact_response_regulator"/>
</dbReference>
<dbReference type="InterPro" id="IPR011006">
    <property type="entry name" value="CheY-like_superfamily"/>
</dbReference>
<dbReference type="InterPro" id="IPR001789">
    <property type="entry name" value="Sig_transdc_resp-reg_receiver"/>
</dbReference>
<feature type="modified residue" description="4-aspartylphosphate" evidence="2">
    <location>
        <position position="69"/>
    </location>
</feature>
<dbReference type="PANTHER" id="PTHR44591">
    <property type="entry name" value="STRESS RESPONSE REGULATOR PROTEIN 1"/>
    <property type="match status" value="1"/>
</dbReference>
<sequence length="251" mass="26911">MQNQPSSDPSGHRGGSDAVRALVADDDPSSRLFLVEALRSLGLDAQACHDGPSAIAMARQQAFDLLLLDCRMPGAGAEEVLSTLRRDPQARSTDCTAVATSAEMGLTERQRLLSAEFSEVLQKPCNLADLRRILALVQAGANAAPLLDDAQALATMGDADVVKAMRTLLRAELAALYQDLDELLEDTTVLAERLHRLRSSCGFCGAAALGVQATVLQRHLKLRHSGSLAPLSRFRRSLLATLEALDREAES</sequence>